<evidence type="ECO:0000313" key="2">
    <source>
        <dbReference type="Proteomes" id="UP000162522"/>
    </source>
</evidence>
<accession>Q08F35</accession>
<protein>
    <submittedName>
        <fullName evidence="1">IFN-a/b binding protein</fullName>
    </submittedName>
</protein>
<reference evidence="1 2" key="1">
    <citation type="journal article" date="2005" name="J. Virol.">
        <title>Genome of deerpox virus.</title>
        <authorList>
            <person name="Afonso C.L."/>
            <person name="Delhon G."/>
            <person name="Tulman E.R."/>
            <person name="Lu Z."/>
            <person name="Zsak A."/>
            <person name="Becerra V.M."/>
            <person name="Zsak L."/>
            <person name="Kutish G.F."/>
            <person name="Rock D.L."/>
        </authorList>
    </citation>
    <scope>NUCLEOTIDE SEQUENCE [LARGE SCALE GENOMIC DNA]</scope>
    <source>
        <strain evidence="1">W-1170-84</strain>
    </source>
</reference>
<proteinExistence type="predicted"/>
<dbReference type="Gene3D" id="2.60.40.10">
    <property type="entry name" value="Immunoglobulins"/>
    <property type="match status" value="1"/>
</dbReference>
<sequence length="96" mass="11069">MILILKLLYIFIASTISINLENDLIELYNGYKGSLIENLKIVINESCLFIGEDNKFATNKELLGLTCPINKDRLLGFVQNKNNYDVKWETISYHII</sequence>
<evidence type="ECO:0000313" key="1">
    <source>
        <dbReference type="EMBL" id="ABI99131.1"/>
    </source>
</evidence>
<dbReference type="InterPro" id="IPR013783">
    <property type="entry name" value="Ig-like_fold"/>
</dbReference>
<dbReference type="EMBL" id="AY689437">
    <property type="protein sequence ID" value="ABI99131.1"/>
    <property type="molecule type" value="Genomic_DNA"/>
</dbReference>
<dbReference type="Proteomes" id="UP000162522">
    <property type="component" value="Segment"/>
</dbReference>
<organism evidence="1 2">
    <name type="scientific">Deerpox virus (strain W-1170-84)</name>
    <name type="common">DPV</name>
    <dbReference type="NCBI Taxonomy" id="305676"/>
    <lineage>
        <taxon>Viruses</taxon>
        <taxon>Varidnaviria</taxon>
        <taxon>Bamfordvirae</taxon>
        <taxon>Nucleocytoviricota</taxon>
        <taxon>Pokkesviricetes</taxon>
        <taxon>Chitovirales</taxon>
        <taxon>Poxviridae</taxon>
        <taxon>Chordopoxvirinae</taxon>
        <taxon>Cervidpoxvirus</taxon>
        <taxon>Cervidpoxvirus muledeerpox</taxon>
        <taxon>Mule deerpox virus</taxon>
    </lineage>
</organism>
<gene>
    <name evidence="1" type="ORF">DpV84gp147a</name>
</gene>
<organismHost>
    <name type="scientific">Odocoileus hemionus</name>
    <name type="common">Mule deer</name>
    <name type="synonym">Cervus hemionus</name>
    <dbReference type="NCBI Taxonomy" id="9872"/>
</organismHost>
<name>Q08F35_DPV84</name>